<gene>
    <name evidence="1" type="ORF">EVAR_38417_1</name>
</gene>
<evidence type="ECO:0000313" key="1">
    <source>
        <dbReference type="EMBL" id="GBP55820.1"/>
    </source>
</evidence>
<evidence type="ECO:0000313" key="2">
    <source>
        <dbReference type="Proteomes" id="UP000299102"/>
    </source>
</evidence>
<name>A0A4C1WY69_EUMVA</name>
<protein>
    <submittedName>
        <fullName evidence="1">Uncharacterized protein</fullName>
    </submittedName>
</protein>
<reference evidence="1 2" key="1">
    <citation type="journal article" date="2019" name="Commun. Biol.">
        <title>The bagworm genome reveals a unique fibroin gene that provides high tensile strength.</title>
        <authorList>
            <person name="Kono N."/>
            <person name="Nakamura H."/>
            <person name="Ohtoshi R."/>
            <person name="Tomita M."/>
            <person name="Numata K."/>
            <person name="Arakawa K."/>
        </authorList>
    </citation>
    <scope>NUCLEOTIDE SEQUENCE [LARGE SCALE GENOMIC DNA]</scope>
</reference>
<dbReference type="EMBL" id="BGZK01000679">
    <property type="protein sequence ID" value="GBP55820.1"/>
    <property type="molecule type" value="Genomic_DNA"/>
</dbReference>
<keyword evidence="2" id="KW-1185">Reference proteome</keyword>
<dbReference type="AlphaFoldDB" id="A0A4C1WY69"/>
<comment type="caution">
    <text evidence="1">The sequence shown here is derived from an EMBL/GenBank/DDBJ whole genome shotgun (WGS) entry which is preliminary data.</text>
</comment>
<proteinExistence type="predicted"/>
<accession>A0A4C1WY69</accession>
<sequence>MNDKNISYERTLANSLFRAACKISRQVYRRRSSSKCQTPRRGRAALADMPRRLQEIIKSRHCNSGQFLSVQLQDHFVNQVAIARGRPRSVFQSPRQRRDVGGEKNKSITVFVEFPATLDGRGARWSSSFC</sequence>
<dbReference type="Proteomes" id="UP000299102">
    <property type="component" value="Unassembled WGS sequence"/>
</dbReference>
<organism evidence="1 2">
    <name type="scientific">Eumeta variegata</name>
    <name type="common">Bagworm moth</name>
    <name type="synonym">Eumeta japonica</name>
    <dbReference type="NCBI Taxonomy" id="151549"/>
    <lineage>
        <taxon>Eukaryota</taxon>
        <taxon>Metazoa</taxon>
        <taxon>Ecdysozoa</taxon>
        <taxon>Arthropoda</taxon>
        <taxon>Hexapoda</taxon>
        <taxon>Insecta</taxon>
        <taxon>Pterygota</taxon>
        <taxon>Neoptera</taxon>
        <taxon>Endopterygota</taxon>
        <taxon>Lepidoptera</taxon>
        <taxon>Glossata</taxon>
        <taxon>Ditrysia</taxon>
        <taxon>Tineoidea</taxon>
        <taxon>Psychidae</taxon>
        <taxon>Oiketicinae</taxon>
        <taxon>Eumeta</taxon>
    </lineage>
</organism>